<organism evidence="1">
    <name type="scientific">freshwater metagenome</name>
    <dbReference type="NCBI Taxonomy" id="449393"/>
    <lineage>
        <taxon>unclassified sequences</taxon>
        <taxon>metagenomes</taxon>
        <taxon>ecological metagenomes</taxon>
    </lineage>
</organism>
<dbReference type="AlphaFoldDB" id="A0A6J6KZ38"/>
<accession>A0A6J6KZ38</accession>
<evidence type="ECO:0000313" key="1">
    <source>
        <dbReference type="EMBL" id="CAB4655040.1"/>
    </source>
</evidence>
<dbReference type="EMBL" id="CAEZWO010000025">
    <property type="protein sequence ID" value="CAB4655040.1"/>
    <property type="molecule type" value="Genomic_DNA"/>
</dbReference>
<gene>
    <name evidence="1" type="ORF">UFOPK2254_00383</name>
</gene>
<name>A0A6J6KZ38_9ZZZZ</name>
<sequence length="236" mass="26432">MAIEDKEKVLKFGEMSVTGRLIDASNATLFASVSAEGHEIECIYKPVAGERPLWDFPDGTLAQREFAAYAISSFGGFNVVPYTLLREGPFGLGMVQEWIDIDESIDLMNFFSLDHPQLRKMALFDAVINNTDRKIGHLLPTHSGEVLGCDHGVTFHTEDKLRTVLWQWAGNPLTETEIVQLENLLVLIDGELKPILEELITAAEIDATITRINRLIDSKVFPLPSQEWPPVPWPAF</sequence>
<reference evidence="1" key="1">
    <citation type="submission" date="2020-05" db="EMBL/GenBank/DDBJ databases">
        <authorList>
            <person name="Chiriac C."/>
            <person name="Salcher M."/>
            <person name="Ghai R."/>
            <person name="Kavagutti S V."/>
        </authorList>
    </citation>
    <scope>NUCLEOTIDE SEQUENCE</scope>
</reference>
<protein>
    <submittedName>
        <fullName evidence="1">Unannotated protein</fullName>
    </submittedName>
</protein>
<proteinExistence type="predicted"/>